<accession>A0A0U4WIS4</accession>
<dbReference type="Gene3D" id="2.40.50.180">
    <property type="entry name" value="CheA-289, Domain 4"/>
    <property type="match status" value="1"/>
</dbReference>
<dbReference type="EMBL" id="CP013987">
    <property type="protein sequence ID" value="ALZ84268.1"/>
    <property type="molecule type" value="Genomic_DNA"/>
</dbReference>
<dbReference type="OrthoDB" id="9790406at2"/>
<evidence type="ECO:0000313" key="2">
    <source>
        <dbReference type="EMBL" id="ALZ84268.1"/>
    </source>
</evidence>
<name>A0A0U4WIS4_9PSED</name>
<proteinExistence type="predicted"/>
<dbReference type="GO" id="GO:0006935">
    <property type="term" value="P:chemotaxis"/>
    <property type="evidence" value="ECO:0007669"/>
    <property type="project" value="InterPro"/>
</dbReference>
<dbReference type="GO" id="GO:0007165">
    <property type="term" value="P:signal transduction"/>
    <property type="evidence" value="ECO:0007669"/>
    <property type="project" value="InterPro"/>
</dbReference>
<gene>
    <name evidence="2" type="ORF">APT59_08630</name>
</gene>
<protein>
    <submittedName>
        <fullName evidence="2">Chemotaxis protein CheW</fullName>
    </submittedName>
</protein>
<dbReference type="AlphaFoldDB" id="A0A0U4WIS4"/>
<dbReference type="Pfam" id="PF01584">
    <property type="entry name" value="CheW"/>
    <property type="match status" value="1"/>
</dbReference>
<sequence length="167" mass="17746">MTTPTLPDIVQDSLGHQHLTFMVGCETYAVDTLAVREIIEFGQLTQVPLMPACIRGVINLRGAVVPVVDLEARFGGAPTRVGPRTCIVILEVIADEDTHVLGVVVDAVSEVLEIEPADIRPAPAFGSRLPPHFISGMVKADDGFVVVLDVAQVLSVDQLADLAQAKG</sequence>
<dbReference type="Proteomes" id="UP000064137">
    <property type="component" value="Chromosome"/>
</dbReference>
<dbReference type="SMART" id="SM00260">
    <property type="entry name" value="CheW"/>
    <property type="match status" value="1"/>
</dbReference>
<feature type="domain" description="CheW-like" evidence="1">
    <location>
        <begin position="15"/>
        <end position="159"/>
    </location>
</feature>
<dbReference type="RefSeq" id="WP_059314467.1">
    <property type="nucleotide sequence ID" value="NZ_CP013987.1"/>
</dbReference>
<dbReference type="GO" id="GO:0005829">
    <property type="term" value="C:cytosol"/>
    <property type="evidence" value="ECO:0007669"/>
    <property type="project" value="TreeGrafter"/>
</dbReference>
<dbReference type="KEGG" id="por:APT59_08630"/>
<dbReference type="Gene3D" id="2.30.30.40">
    <property type="entry name" value="SH3 Domains"/>
    <property type="match status" value="1"/>
</dbReference>
<dbReference type="InterPro" id="IPR002545">
    <property type="entry name" value="CheW-lke_dom"/>
</dbReference>
<dbReference type="InterPro" id="IPR036061">
    <property type="entry name" value="CheW-like_dom_sf"/>
</dbReference>
<dbReference type="PANTHER" id="PTHR22617">
    <property type="entry name" value="CHEMOTAXIS SENSOR HISTIDINE KINASE-RELATED"/>
    <property type="match status" value="1"/>
</dbReference>
<evidence type="ECO:0000259" key="1">
    <source>
        <dbReference type="PROSITE" id="PS50851"/>
    </source>
</evidence>
<dbReference type="SUPFAM" id="SSF50341">
    <property type="entry name" value="CheW-like"/>
    <property type="match status" value="1"/>
</dbReference>
<reference evidence="2 3" key="1">
    <citation type="submission" date="2016-01" db="EMBL/GenBank/DDBJ databases">
        <title>Annotation of Pseudomonas oryzihabitans USDA-ARS-USMARC-56511.</title>
        <authorList>
            <person name="Harhay G.P."/>
            <person name="Harhay D.M."/>
            <person name="Smith T.P.L."/>
            <person name="Bono J.L."/>
            <person name="Heaton M.P."/>
            <person name="Clawson M.L."/>
            <person name="Chitko-Mckown C.G."/>
            <person name="Capik S.F."/>
            <person name="DeDonder K.D."/>
            <person name="Apley M.D."/>
            <person name="Lubbers B.V."/>
            <person name="White B.J."/>
            <person name="Larson R.L."/>
        </authorList>
    </citation>
    <scope>NUCLEOTIDE SEQUENCE [LARGE SCALE GENOMIC DNA]</scope>
    <source>
        <strain evidence="2 3">USDA-ARS-USMARC-56511</strain>
    </source>
</reference>
<organism evidence="2 3">
    <name type="scientific">Pseudomonas oryzihabitans</name>
    <dbReference type="NCBI Taxonomy" id="47885"/>
    <lineage>
        <taxon>Bacteria</taxon>
        <taxon>Pseudomonadati</taxon>
        <taxon>Pseudomonadota</taxon>
        <taxon>Gammaproteobacteria</taxon>
        <taxon>Pseudomonadales</taxon>
        <taxon>Pseudomonadaceae</taxon>
        <taxon>Pseudomonas</taxon>
    </lineage>
</organism>
<dbReference type="PROSITE" id="PS50851">
    <property type="entry name" value="CHEW"/>
    <property type="match status" value="1"/>
</dbReference>
<evidence type="ECO:0000313" key="3">
    <source>
        <dbReference type="Proteomes" id="UP000064137"/>
    </source>
</evidence>
<dbReference type="InterPro" id="IPR039315">
    <property type="entry name" value="CheW"/>
</dbReference>
<dbReference type="PANTHER" id="PTHR22617:SF41">
    <property type="entry name" value="CHEMOTAXIS SIGNAL TRANSDUCTION SYSTEM ADAPTOR PROTEIN CHEW"/>
    <property type="match status" value="1"/>
</dbReference>